<comment type="caution">
    <text evidence="2">The sequence shown here is derived from an EMBL/GenBank/DDBJ whole genome shotgun (WGS) entry which is preliminary data.</text>
</comment>
<dbReference type="AlphaFoldDB" id="A0A5B0Q791"/>
<accession>A0A5B0Q791</accession>
<sequence length="139" mass="16009">MKRTTNENPEIIDLDEISNSQSGSTSNKRSWVWNHFKEIEGHAICQVIIKNGQICGKPVKKDKSGSTKMYHQHLSDIHRLSNPNLRKKTKMHHMDIKKWSTSGQLKPKIELNSETLRSALVYMIADCDLPFAFVEQKSF</sequence>
<feature type="region of interest" description="Disordered" evidence="1">
    <location>
        <begin position="1"/>
        <end position="26"/>
    </location>
</feature>
<dbReference type="EMBL" id="VSWC01000028">
    <property type="protein sequence ID" value="KAA1109017.1"/>
    <property type="molecule type" value="Genomic_DNA"/>
</dbReference>
<dbReference type="OrthoDB" id="2505777at2759"/>
<proteinExistence type="predicted"/>
<organism evidence="2 3">
    <name type="scientific">Puccinia graminis f. sp. tritici</name>
    <dbReference type="NCBI Taxonomy" id="56615"/>
    <lineage>
        <taxon>Eukaryota</taxon>
        <taxon>Fungi</taxon>
        <taxon>Dikarya</taxon>
        <taxon>Basidiomycota</taxon>
        <taxon>Pucciniomycotina</taxon>
        <taxon>Pucciniomycetes</taxon>
        <taxon>Pucciniales</taxon>
        <taxon>Pucciniaceae</taxon>
        <taxon>Puccinia</taxon>
    </lineage>
</organism>
<gene>
    <name evidence="2" type="ORF">PGT21_031452</name>
</gene>
<evidence type="ECO:0000313" key="2">
    <source>
        <dbReference type="EMBL" id="KAA1109017.1"/>
    </source>
</evidence>
<name>A0A5B0Q791_PUCGR</name>
<evidence type="ECO:0008006" key="4">
    <source>
        <dbReference type="Google" id="ProtNLM"/>
    </source>
</evidence>
<protein>
    <recommendedName>
        <fullName evidence="4">BED-type domain-containing protein</fullName>
    </recommendedName>
</protein>
<evidence type="ECO:0000313" key="3">
    <source>
        <dbReference type="Proteomes" id="UP000324748"/>
    </source>
</evidence>
<keyword evidence="3" id="KW-1185">Reference proteome</keyword>
<dbReference type="Proteomes" id="UP000324748">
    <property type="component" value="Unassembled WGS sequence"/>
</dbReference>
<feature type="compositionally biased region" description="Polar residues" evidence="1">
    <location>
        <begin position="17"/>
        <end position="26"/>
    </location>
</feature>
<reference evidence="2 3" key="1">
    <citation type="submission" date="2019-05" db="EMBL/GenBank/DDBJ databases">
        <title>Emergence of the Ug99 lineage of the wheat stem rust pathogen through somatic hybridization.</title>
        <authorList>
            <person name="Li F."/>
            <person name="Upadhyaya N.M."/>
            <person name="Sperschneider J."/>
            <person name="Matny O."/>
            <person name="Nguyen-Phuc H."/>
            <person name="Mago R."/>
            <person name="Raley C."/>
            <person name="Miller M.E."/>
            <person name="Silverstein K.A.T."/>
            <person name="Henningsen E."/>
            <person name="Hirsch C.D."/>
            <person name="Visser B."/>
            <person name="Pretorius Z.A."/>
            <person name="Steffenson B.J."/>
            <person name="Schwessinger B."/>
            <person name="Dodds P.N."/>
            <person name="Figueroa M."/>
        </authorList>
    </citation>
    <scope>NUCLEOTIDE SEQUENCE [LARGE SCALE GENOMIC DNA]</scope>
    <source>
        <strain evidence="2">21-0</strain>
    </source>
</reference>
<evidence type="ECO:0000256" key="1">
    <source>
        <dbReference type="SAM" id="MobiDB-lite"/>
    </source>
</evidence>